<reference evidence="7" key="1">
    <citation type="journal article" date="2021" name="Nat. Commun.">
        <title>Genetic determinants of endophytism in the Arabidopsis root mycobiome.</title>
        <authorList>
            <person name="Mesny F."/>
            <person name="Miyauchi S."/>
            <person name="Thiergart T."/>
            <person name="Pickel B."/>
            <person name="Atanasova L."/>
            <person name="Karlsson M."/>
            <person name="Huettel B."/>
            <person name="Barry K.W."/>
            <person name="Haridas S."/>
            <person name="Chen C."/>
            <person name="Bauer D."/>
            <person name="Andreopoulos W."/>
            <person name="Pangilinan J."/>
            <person name="LaButti K."/>
            <person name="Riley R."/>
            <person name="Lipzen A."/>
            <person name="Clum A."/>
            <person name="Drula E."/>
            <person name="Henrissat B."/>
            <person name="Kohler A."/>
            <person name="Grigoriev I.V."/>
            <person name="Martin F.M."/>
            <person name="Hacquard S."/>
        </authorList>
    </citation>
    <scope>NUCLEOTIDE SEQUENCE</scope>
    <source>
        <strain evidence="7">MPI-CAGE-AT-0147</strain>
    </source>
</reference>
<sequence>MESPDTGHHLEQPVRATAACKQCRARKVKCDRSQPCCRGCTRLQLQCSFDRHSTSPEVTEVDSRDLTQAGTKRKRSRQACQACRICKSRCSGQYPCQRCVARGLTCTDGVAGMAINSSPQQHQRLLEDPDKALEVESLTSVYPIYSSWAQDTISTPSTIHSMVPPLDKATIKGYLETYLNTAGRRTAVFLHKPTLFSEWSKGRLDSNLLKTLTALGWQASVKRAEETAIARVWLKQVQDDVLKLIGRTSITQLQTLVLLIQFHVQAGDYADAWNMLPLAARMAFTMRLNHERQDADVVEQETRRRLAWAIYQLDRSFSGGIDDLAVFLPEIVHVKLPCDEQSFQRGVASRAVFLTDDGPQDGTSMEMHAFLLKLLATRHRILRYTKRVRRDGVSPSVSFLEMEALQAELDRFEQNLPAELKLDSERLALMVHSVESVKYISIHMHWMQCHCDLYRFCVPGIRESVSKDALEQTAPDFITYCQQACLNMAIRLCEFWAEIRSLEPSERVSDWFMAVSVYQVAQIIRHLRHLLPREGDHCLACLREKLNDGLKLAESLQDVFPGSKKCLVEAAKVIRSLGEDSTIHSSRASSVSDDVGKEHLASRFAAIPRVLGDATARESEVNDRLVSEQPLRIVSSEAGFDAAEAIMDLAGMEQAVTHPIDDMVPWDPFDVQMNDYYNPDLGDLLVSMTSQEEYSIRF</sequence>
<gene>
    <name evidence="7" type="ORF">EDB81DRAFT_839167</name>
</gene>
<dbReference type="PANTHER" id="PTHR47338">
    <property type="entry name" value="ZN(II)2CYS6 TRANSCRIPTION FACTOR (EUROFUNG)-RELATED"/>
    <property type="match status" value="1"/>
</dbReference>
<dbReference type="InterPro" id="IPR007219">
    <property type="entry name" value="XnlR_reg_dom"/>
</dbReference>
<comment type="subcellular location">
    <subcellularLocation>
        <location evidence="1">Nucleus</location>
    </subcellularLocation>
</comment>
<dbReference type="PROSITE" id="PS50048">
    <property type="entry name" value="ZN2_CY6_FUNGAL_2"/>
    <property type="match status" value="2"/>
</dbReference>
<dbReference type="GO" id="GO:0008270">
    <property type="term" value="F:zinc ion binding"/>
    <property type="evidence" value="ECO:0007669"/>
    <property type="project" value="InterPro"/>
</dbReference>
<protein>
    <recommendedName>
        <fullName evidence="6">Zn(2)-C6 fungal-type domain-containing protein</fullName>
    </recommendedName>
</protein>
<evidence type="ECO:0000313" key="8">
    <source>
        <dbReference type="Proteomes" id="UP000738349"/>
    </source>
</evidence>
<dbReference type="InterPro" id="IPR050815">
    <property type="entry name" value="TF_fung"/>
</dbReference>
<keyword evidence="3" id="KW-0805">Transcription regulation</keyword>
<name>A0A9P9FF31_9HYPO</name>
<dbReference type="SMART" id="SM00906">
    <property type="entry name" value="Fungal_trans"/>
    <property type="match status" value="1"/>
</dbReference>
<accession>A0A9P9FF31</accession>
<dbReference type="GO" id="GO:0006351">
    <property type="term" value="P:DNA-templated transcription"/>
    <property type="evidence" value="ECO:0007669"/>
    <property type="project" value="InterPro"/>
</dbReference>
<proteinExistence type="predicted"/>
<dbReference type="Pfam" id="PF04082">
    <property type="entry name" value="Fungal_trans"/>
    <property type="match status" value="1"/>
</dbReference>
<evidence type="ECO:0000256" key="2">
    <source>
        <dbReference type="ARBA" id="ARBA00022723"/>
    </source>
</evidence>
<organism evidence="7 8">
    <name type="scientific">Dactylonectria macrodidyma</name>
    <dbReference type="NCBI Taxonomy" id="307937"/>
    <lineage>
        <taxon>Eukaryota</taxon>
        <taxon>Fungi</taxon>
        <taxon>Dikarya</taxon>
        <taxon>Ascomycota</taxon>
        <taxon>Pezizomycotina</taxon>
        <taxon>Sordariomycetes</taxon>
        <taxon>Hypocreomycetidae</taxon>
        <taxon>Hypocreales</taxon>
        <taxon>Nectriaceae</taxon>
        <taxon>Dactylonectria</taxon>
    </lineage>
</organism>
<dbReference type="OrthoDB" id="4685598at2759"/>
<feature type="domain" description="Zn(2)-C6 fungal-type" evidence="6">
    <location>
        <begin position="19"/>
        <end position="49"/>
    </location>
</feature>
<dbReference type="EMBL" id="JAGMUV010000004">
    <property type="protein sequence ID" value="KAH7160677.1"/>
    <property type="molecule type" value="Genomic_DNA"/>
</dbReference>
<evidence type="ECO:0000259" key="6">
    <source>
        <dbReference type="PROSITE" id="PS50048"/>
    </source>
</evidence>
<keyword evidence="5" id="KW-0539">Nucleus</keyword>
<keyword evidence="8" id="KW-1185">Reference proteome</keyword>
<dbReference type="InterPro" id="IPR036864">
    <property type="entry name" value="Zn2-C6_fun-type_DNA-bd_sf"/>
</dbReference>
<dbReference type="CDD" id="cd00067">
    <property type="entry name" value="GAL4"/>
    <property type="match status" value="2"/>
</dbReference>
<dbReference type="Gene3D" id="4.10.240.10">
    <property type="entry name" value="Zn(2)-C6 fungal-type DNA-binding domain"/>
    <property type="match status" value="2"/>
</dbReference>
<dbReference type="GO" id="GO:0005634">
    <property type="term" value="C:nucleus"/>
    <property type="evidence" value="ECO:0007669"/>
    <property type="project" value="UniProtKB-SubCell"/>
</dbReference>
<evidence type="ECO:0000256" key="4">
    <source>
        <dbReference type="ARBA" id="ARBA00023163"/>
    </source>
</evidence>
<keyword evidence="4" id="KW-0804">Transcription</keyword>
<dbReference type="AlphaFoldDB" id="A0A9P9FF31"/>
<dbReference type="PANTHER" id="PTHR47338:SF7">
    <property type="entry name" value="ZN(II)2CYS6 TRANSCRIPTION FACTOR (EUROFUNG)"/>
    <property type="match status" value="1"/>
</dbReference>
<evidence type="ECO:0000256" key="3">
    <source>
        <dbReference type="ARBA" id="ARBA00023015"/>
    </source>
</evidence>
<dbReference type="SMART" id="SM00066">
    <property type="entry name" value="GAL4"/>
    <property type="match status" value="2"/>
</dbReference>
<dbReference type="InterPro" id="IPR001138">
    <property type="entry name" value="Zn2Cys6_DnaBD"/>
</dbReference>
<keyword evidence="2" id="KW-0479">Metal-binding</keyword>
<dbReference type="Proteomes" id="UP000738349">
    <property type="component" value="Unassembled WGS sequence"/>
</dbReference>
<dbReference type="GO" id="GO:0000981">
    <property type="term" value="F:DNA-binding transcription factor activity, RNA polymerase II-specific"/>
    <property type="evidence" value="ECO:0007669"/>
    <property type="project" value="InterPro"/>
</dbReference>
<dbReference type="CDD" id="cd12148">
    <property type="entry name" value="fungal_TF_MHR"/>
    <property type="match status" value="1"/>
</dbReference>
<evidence type="ECO:0000256" key="5">
    <source>
        <dbReference type="ARBA" id="ARBA00023242"/>
    </source>
</evidence>
<evidence type="ECO:0000313" key="7">
    <source>
        <dbReference type="EMBL" id="KAH7160677.1"/>
    </source>
</evidence>
<evidence type="ECO:0000256" key="1">
    <source>
        <dbReference type="ARBA" id="ARBA00004123"/>
    </source>
</evidence>
<dbReference type="Pfam" id="PF00172">
    <property type="entry name" value="Zn_clus"/>
    <property type="match status" value="2"/>
</dbReference>
<comment type="caution">
    <text evidence="7">The sequence shown here is derived from an EMBL/GenBank/DDBJ whole genome shotgun (WGS) entry which is preliminary data.</text>
</comment>
<dbReference type="SUPFAM" id="SSF57701">
    <property type="entry name" value="Zn2/Cys6 DNA-binding domain"/>
    <property type="match status" value="2"/>
</dbReference>
<feature type="domain" description="Zn(2)-C6 fungal-type" evidence="6">
    <location>
        <begin position="79"/>
        <end position="108"/>
    </location>
</feature>
<dbReference type="PROSITE" id="PS00463">
    <property type="entry name" value="ZN2_CY6_FUNGAL_1"/>
    <property type="match status" value="2"/>
</dbReference>
<dbReference type="GO" id="GO:0003677">
    <property type="term" value="F:DNA binding"/>
    <property type="evidence" value="ECO:0007669"/>
    <property type="project" value="InterPro"/>
</dbReference>